<dbReference type="InterPro" id="IPR015946">
    <property type="entry name" value="KH_dom-like_a/b"/>
</dbReference>
<evidence type="ECO:0000313" key="2">
    <source>
        <dbReference type="Proteomes" id="UP001230156"/>
    </source>
</evidence>
<proteinExistence type="predicted"/>
<dbReference type="Pfam" id="PF02566">
    <property type="entry name" value="OsmC"/>
    <property type="match status" value="1"/>
</dbReference>
<keyword evidence="1" id="KW-0560">Oxidoreductase</keyword>
<dbReference type="Proteomes" id="UP001230156">
    <property type="component" value="Unassembled WGS sequence"/>
</dbReference>
<sequence length="132" mass="13463">MTVELRNIAGTEAALGWAGAHTLVVDRAEGKAGGQGLGFNGGQLLALAIGGCFCNDLRYVAHARGITLRGIAVKVTLELAGEPLLATAATMSVECDLPEGAARNALIAEAERISTVSNSLRAGLPVRIVTAP</sequence>
<organism evidence="1 2">
    <name type="scientific">Dongia sedimenti</name>
    <dbReference type="NCBI Taxonomy" id="3064282"/>
    <lineage>
        <taxon>Bacteria</taxon>
        <taxon>Pseudomonadati</taxon>
        <taxon>Pseudomonadota</taxon>
        <taxon>Alphaproteobacteria</taxon>
        <taxon>Rhodospirillales</taxon>
        <taxon>Dongiaceae</taxon>
        <taxon>Dongia</taxon>
    </lineage>
</organism>
<dbReference type="SUPFAM" id="SSF82784">
    <property type="entry name" value="OsmC-like"/>
    <property type="match status" value="1"/>
</dbReference>
<dbReference type="Gene3D" id="3.30.300.20">
    <property type="match status" value="1"/>
</dbReference>
<dbReference type="GO" id="GO:0004601">
    <property type="term" value="F:peroxidase activity"/>
    <property type="evidence" value="ECO:0007669"/>
    <property type="project" value="UniProtKB-KW"/>
</dbReference>
<name>A0ABU0YLR6_9PROT</name>
<dbReference type="RefSeq" id="WP_379955619.1">
    <property type="nucleotide sequence ID" value="NZ_JAUYVI010000003.1"/>
</dbReference>
<dbReference type="InterPro" id="IPR003718">
    <property type="entry name" value="OsmC/Ohr_fam"/>
</dbReference>
<keyword evidence="2" id="KW-1185">Reference proteome</keyword>
<protein>
    <submittedName>
        <fullName evidence="1">OsmC family protein</fullName>
        <ecNumber evidence="1">1.11.1.-</ecNumber>
    </submittedName>
</protein>
<keyword evidence="1" id="KW-0575">Peroxidase</keyword>
<accession>A0ABU0YLR6</accession>
<dbReference type="InterPro" id="IPR036102">
    <property type="entry name" value="OsmC/Ohrsf"/>
</dbReference>
<reference evidence="2" key="1">
    <citation type="submission" date="2023-08" db="EMBL/GenBank/DDBJ databases">
        <title>Rhodospirillaceae gen. nov., a novel taxon isolated from the Yangtze River Yuezi River estuary sludge.</title>
        <authorList>
            <person name="Ruan L."/>
        </authorList>
    </citation>
    <scope>NUCLEOTIDE SEQUENCE [LARGE SCALE GENOMIC DNA]</scope>
    <source>
        <strain evidence="2">R-7</strain>
    </source>
</reference>
<evidence type="ECO:0000313" key="1">
    <source>
        <dbReference type="EMBL" id="MDQ7248172.1"/>
    </source>
</evidence>
<dbReference type="EMBL" id="JAUYVI010000003">
    <property type="protein sequence ID" value="MDQ7248172.1"/>
    <property type="molecule type" value="Genomic_DNA"/>
</dbReference>
<gene>
    <name evidence="1" type="ORF">Q8A70_10875</name>
</gene>
<dbReference type="EC" id="1.11.1.-" evidence="1"/>
<comment type="caution">
    <text evidence="1">The sequence shown here is derived from an EMBL/GenBank/DDBJ whole genome shotgun (WGS) entry which is preliminary data.</text>
</comment>